<name>A0A8H6T6Q5_9AGAR</name>
<dbReference type="SUPFAM" id="SSF81383">
    <property type="entry name" value="F-box domain"/>
    <property type="match status" value="1"/>
</dbReference>
<dbReference type="RefSeq" id="XP_037224191.1">
    <property type="nucleotide sequence ID" value="XM_037359096.1"/>
</dbReference>
<accession>A0A8H6T6Q5</accession>
<evidence type="ECO:0000259" key="2">
    <source>
        <dbReference type="Pfam" id="PF12937"/>
    </source>
</evidence>
<protein>
    <submittedName>
        <fullName evidence="3">ABC protein</fullName>
    </submittedName>
</protein>
<dbReference type="GeneID" id="59341612"/>
<dbReference type="Proteomes" id="UP000636479">
    <property type="component" value="Unassembled WGS sequence"/>
</dbReference>
<proteinExistence type="predicted"/>
<comment type="caution">
    <text evidence="3">The sequence shown here is derived from an EMBL/GenBank/DDBJ whole genome shotgun (WGS) entry which is preliminary data.</text>
</comment>
<dbReference type="EMBL" id="JACAZF010000002">
    <property type="protein sequence ID" value="KAF7312083.1"/>
    <property type="molecule type" value="Genomic_DNA"/>
</dbReference>
<organism evidence="3 4">
    <name type="scientific">Mycena indigotica</name>
    <dbReference type="NCBI Taxonomy" id="2126181"/>
    <lineage>
        <taxon>Eukaryota</taxon>
        <taxon>Fungi</taxon>
        <taxon>Dikarya</taxon>
        <taxon>Basidiomycota</taxon>
        <taxon>Agaricomycotina</taxon>
        <taxon>Agaricomycetes</taxon>
        <taxon>Agaricomycetidae</taxon>
        <taxon>Agaricales</taxon>
        <taxon>Marasmiineae</taxon>
        <taxon>Mycenaceae</taxon>
        <taxon>Mycena</taxon>
    </lineage>
</organism>
<dbReference type="InterPro" id="IPR001810">
    <property type="entry name" value="F-box_dom"/>
</dbReference>
<feature type="region of interest" description="Disordered" evidence="1">
    <location>
        <begin position="1"/>
        <end position="25"/>
    </location>
</feature>
<dbReference type="AlphaFoldDB" id="A0A8H6T6Q5"/>
<sequence>MSAAWNCTPGTRNHQLVTSNDPPSDSEVSDFLDISADIAARIKAVDEEIHALRSRLKVFEQEQSLLYDRRMKAQRVLAPIRRLPPELLAEIFSMTMPPVYIRSGYIPVGSNLSPWSLMHVCRHWRAVASSTPSLWEVIAMLYDKSENEPVYPLRLLEAHLQLARSLRIDFWAHDNEESERQKNAFILLAKHSEKWVELNIGMKAGLYPILNGLCGRLNSLRKAWLRCDDDRGLVPSPPPIVCFEGAPVLTDLGLKNMTYHSQVAAPFRQLQRYYLRTEWYGHTHVLQDLSAVAEARIIVDVDHVSTNGLARRIHFPFLRRLSVSHGAILDAIDAPELSQIALESYELERASLISSLNSLVAHSSCQLQRLAIYGIPQSETTIQLLHQFPSLEHLCLIWDEDRAGDIMQNDVDTIVSALMITATGPILTPRLRILSFAWEAVAQVDYRLLARMARARWKSESCRLERMEILRGQSEEGSEGLLDPLRMLRDAGMDLVWLEGGAAHNVMDRYHFAS</sequence>
<dbReference type="Pfam" id="PF12937">
    <property type="entry name" value="F-box-like"/>
    <property type="match status" value="1"/>
</dbReference>
<evidence type="ECO:0000313" key="4">
    <source>
        <dbReference type="Proteomes" id="UP000636479"/>
    </source>
</evidence>
<dbReference type="OrthoDB" id="3365698at2759"/>
<dbReference type="Gene3D" id="1.20.1280.50">
    <property type="match status" value="1"/>
</dbReference>
<gene>
    <name evidence="3" type="ORF">MIND_00220600</name>
</gene>
<evidence type="ECO:0000256" key="1">
    <source>
        <dbReference type="SAM" id="MobiDB-lite"/>
    </source>
</evidence>
<dbReference type="InterPro" id="IPR036047">
    <property type="entry name" value="F-box-like_dom_sf"/>
</dbReference>
<feature type="domain" description="F-box" evidence="2">
    <location>
        <begin position="80"/>
        <end position="136"/>
    </location>
</feature>
<keyword evidence="4" id="KW-1185">Reference proteome</keyword>
<evidence type="ECO:0000313" key="3">
    <source>
        <dbReference type="EMBL" id="KAF7312083.1"/>
    </source>
</evidence>
<feature type="compositionally biased region" description="Polar residues" evidence="1">
    <location>
        <begin position="8"/>
        <end position="23"/>
    </location>
</feature>
<reference evidence="3" key="1">
    <citation type="submission" date="2020-05" db="EMBL/GenBank/DDBJ databases">
        <title>Mycena genomes resolve the evolution of fungal bioluminescence.</title>
        <authorList>
            <person name="Tsai I.J."/>
        </authorList>
    </citation>
    <scope>NUCLEOTIDE SEQUENCE</scope>
    <source>
        <strain evidence="3">171206Taipei</strain>
    </source>
</reference>